<evidence type="ECO:0000313" key="12">
    <source>
        <dbReference type="Proteomes" id="UP000005777"/>
    </source>
</evidence>
<evidence type="ECO:0000256" key="1">
    <source>
        <dbReference type="ARBA" id="ARBA00004651"/>
    </source>
</evidence>
<evidence type="ECO:0000256" key="6">
    <source>
        <dbReference type="ARBA" id="ARBA00023303"/>
    </source>
</evidence>
<keyword evidence="12" id="KW-1185">Reference proteome</keyword>
<dbReference type="InterPro" id="IPR003691">
    <property type="entry name" value="FluC"/>
</dbReference>
<feature type="transmembrane region" description="Helical" evidence="10">
    <location>
        <begin position="6"/>
        <end position="27"/>
    </location>
</feature>
<keyword evidence="10" id="KW-0915">Sodium</keyword>
<sequence length="127" mass="13573">MRGMSAWLTVLIICLFGGLGALLRFVLDTLIKQIWGRAFPLSTLIINALASFLLGIIATLGASALVPTALSSVLSAGFLGGFSTFSTAMNEITVLWEKKNYRTGWGYLFACLLLPPGCAALGYLLVR</sequence>
<feature type="transmembrane region" description="Helical" evidence="10">
    <location>
        <begin position="105"/>
        <end position="126"/>
    </location>
</feature>
<protein>
    <recommendedName>
        <fullName evidence="10">Fluoride-specific ion channel FluC</fullName>
    </recommendedName>
</protein>
<feature type="transmembrane region" description="Helical" evidence="10">
    <location>
        <begin position="39"/>
        <end position="58"/>
    </location>
</feature>
<evidence type="ECO:0000256" key="4">
    <source>
        <dbReference type="ARBA" id="ARBA00022989"/>
    </source>
</evidence>
<keyword evidence="10" id="KW-0406">Ion transport</keyword>
<feature type="binding site" evidence="10">
    <location>
        <position position="83"/>
    </location>
    <ligand>
        <name>Na(+)</name>
        <dbReference type="ChEBI" id="CHEBI:29101"/>
        <note>structural</note>
    </ligand>
</feature>
<name>W5IGE1_SCAIO</name>
<dbReference type="eggNOG" id="COG0239">
    <property type="taxonomic scope" value="Bacteria"/>
</dbReference>
<feature type="transmembrane region" description="Helical" evidence="10">
    <location>
        <begin position="64"/>
        <end position="85"/>
    </location>
</feature>
<comment type="catalytic activity">
    <reaction evidence="8">
        <text>fluoride(in) = fluoride(out)</text>
        <dbReference type="Rhea" id="RHEA:76159"/>
        <dbReference type="ChEBI" id="CHEBI:17051"/>
    </reaction>
    <physiologicalReaction direction="left-to-right" evidence="8">
        <dbReference type="Rhea" id="RHEA:76160"/>
    </physiologicalReaction>
</comment>
<dbReference type="HOGENOM" id="CLU_114342_2_0_11"/>
<comment type="similarity">
    <text evidence="7 10">Belongs to the fluoride channel Fluc/FEX (TC 1.A.43) family.</text>
</comment>
<comment type="function">
    <text evidence="9 10">Fluoride-specific ion channel. Important for reducing fluoride concentration in the cell, thus reducing its toxicity.</text>
</comment>
<accession>W5IGE1</accession>
<keyword evidence="10" id="KW-0479">Metal-binding</keyword>
<dbReference type="RefSeq" id="WP_050752385.1">
    <property type="nucleotide sequence ID" value="NZ_GG770226.1"/>
</dbReference>
<comment type="caution">
    <text evidence="11">The sequence shown here is derived from an EMBL/GenBank/DDBJ whole genome shotgun (WGS) entry which is preliminary data.</text>
</comment>
<dbReference type="GO" id="GO:0140114">
    <property type="term" value="P:cellular detoxification of fluoride"/>
    <property type="evidence" value="ECO:0007669"/>
    <property type="project" value="UniProtKB-UniRule"/>
</dbReference>
<keyword evidence="5 10" id="KW-0472">Membrane</keyword>
<evidence type="ECO:0000256" key="5">
    <source>
        <dbReference type="ARBA" id="ARBA00023136"/>
    </source>
</evidence>
<keyword evidence="4 10" id="KW-1133">Transmembrane helix</keyword>
<dbReference type="AlphaFoldDB" id="W5IGE1"/>
<evidence type="ECO:0000256" key="8">
    <source>
        <dbReference type="ARBA" id="ARBA00035585"/>
    </source>
</evidence>
<keyword evidence="3 10" id="KW-0812">Transmembrane</keyword>
<dbReference type="Proteomes" id="UP000005777">
    <property type="component" value="Unassembled WGS sequence"/>
</dbReference>
<reference evidence="11 12" key="1">
    <citation type="submission" date="2012-01" db="EMBL/GenBank/DDBJ databases">
        <title>The Genome Sequence of Scardovia inopinata F0304.</title>
        <authorList>
            <consortium name="The Broad Institute Genome Sequencing Platform"/>
            <person name="Earl A."/>
            <person name="Ward D."/>
            <person name="Feldgarden M."/>
            <person name="Gevers D."/>
            <person name="Izard J."/>
            <person name="Baranova O.V."/>
            <person name="Blanton J.M."/>
            <person name="Tanner A.C."/>
            <person name="Dewhirst F.E."/>
            <person name="Young S.K."/>
            <person name="Zeng Q."/>
            <person name="Gargeya S."/>
            <person name="Fitzgerald M."/>
            <person name="Haas B."/>
            <person name="Abouelleil A."/>
            <person name="Alvarado L."/>
            <person name="Arachchi H.M."/>
            <person name="Berlin A."/>
            <person name="Chapman S.B."/>
            <person name="Gearin G."/>
            <person name="Goldberg J."/>
            <person name="Griggs A."/>
            <person name="Gujja S."/>
            <person name="Hansen M."/>
            <person name="Heiman D."/>
            <person name="Howarth C."/>
            <person name="Larimer J."/>
            <person name="Lui A."/>
            <person name="MacDonald P.J."/>
            <person name="McCowen C."/>
            <person name="Montmayeur A."/>
            <person name="Murphy C."/>
            <person name="Neiman D."/>
            <person name="Pearson M."/>
            <person name="Priest M."/>
            <person name="Roberts A."/>
            <person name="Saif S."/>
            <person name="Shea T."/>
            <person name="Sisk P."/>
            <person name="Stolte C."/>
            <person name="Sykes S."/>
            <person name="Wortman J."/>
            <person name="Nusbaum C."/>
            <person name="Birren B."/>
        </authorList>
    </citation>
    <scope>NUCLEOTIDE SEQUENCE [LARGE SCALE GENOMIC DNA]</scope>
    <source>
        <strain evidence="11 12">F0304</strain>
    </source>
</reference>
<organism evidence="11 12">
    <name type="scientific">Scardovia inopinata F0304</name>
    <dbReference type="NCBI Taxonomy" id="641146"/>
    <lineage>
        <taxon>Bacteria</taxon>
        <taxon>Bacillati</taxon>
        <taxon>Actinomycetota</taxon>
        <taxon>Actinomycetes</taxon>
        <taxon>Bifidobacteriales</taxon>
        <taxon>Bifidobacteriaceae</taxon>
        <taxon>Scardovia</taxon>
    </lineage>
</organism>
<dbReference type="GO" id="GO:0046872">
    <property type="term" value="F:metal ion binding"/>
    <property type="evidence" value="ECO:0007669"/>
    <property type="project" value="UniProtKB-KW"/>
</dbReference>
<gene>
    <name evidence="10" type="primary">fluC</name>
    <name evidence="10" type="synonym">crcB</name>
    <name evidence="11" type="ORF">HMPREF9020_01021</name>
</gene>
<evidence type="ECO:0000256" key="3">
    <source>
        <dbReference type="ARBA" id="ARBA00022692"/>
    </source>
</evidence>
<dbReference type="PANTHER" id="PTHR28259">
    <property type="entry name" value="FLUORIDE EXPORT PROTEIN 1-RELATED"/>
    <property type="match status" value="1"/>
</dbReference>
<dbReference type="EMBL" id="ADCX01000005">
    <property type="protein sequence ID" value="EFG25954.2"/>
    <property type="molecule type" value="Genomic_DNA"/>
</dbReference>
<evidence type="ECO:0000256" key="2">
    <source>
        <dbReference type="ARBA" id="ARBA00022475"/>
    </source>
</evidence>
<keyword evidence="2 10" id="KW-1003">Cell membrane</keyword>
<evidence type="ECO:0000256" key="7">
    <source>
        <dbReference type="ARBA" id="ARBA00035120"/>
    </source>
</evidence>
<comment type="subcellular location">
    <subcellularLocation>
        <location evidence="1 10">Cell membrane</location>
        <topology evidence="1 10">Multi-pass membrane protein</topology>
    </subcellularLocation>
</comment>
<evidence type="ECO:0000256" key="10">
    <source>
        <dbReference type="HAMAP-Rule" id="MF_00454"/>
    </source>
</evidence>
<comment type="activity regulation">
    <text evidence="10">Na(+) is not transported, but it plays an essential structural role and its presence is essential for fluoride channel function.</text>
</comment>
<proteinExistence type="inferred from homology"/>
<keyword evidence="6 10" id="KW-0407">Ion channel</keyword>
<keyword evidence="10" id="KW-0813">Transport</keyword>
<dbReference type="HAMAP" id="MF_00454">
    <property type="entry name" value="FluC"/>
    <property type="match status" value="1"/>
</dbReference>
<evidence type="ECO:0000256" key="9">
    <source>
        <dbReference type="ARBA" id="ARBA00049940"/>
    </source>
</evidence>
<dbReference type="Pfam" id="PF02537">
    <property type="entry name" value="CRCB"/>
    <property type="match status" value="1"/>
</dbReference>
<dbReference type="GO" id="GO:0062054">
    <property type="term" value="F:fluoride channel activity"/>
    <property type="evidence" value="ECO:0007669"/>
    <property type="project" value="UniProtKB-UniRule"/>
</dbReference>
<feature type="binding site" evidence="10">
    <location>
        <position position="80"/>
    </location>
    <ligand>
        <name>Na(+)</name>
        <dbReference type="ChEBI" id="CHEBI:29101"/>
        <note>structural</note>
    </ligand>
</feature>
<dbReference type="GO" id="GO:0005886">
    <property type="term" value="C:plasma membrane"/>
    <property type="evidence" value="ECO:0007669"/>
    <property type="project" value="UniProtKB-SubCell"/>
</dbReference>
<dbReference type="PANTHER" id="PTHR28259:SF1">
    <property type="entry name" value="FLUORIDE EXPORT PROTEIN 1-RELATED"/>
    <property type="match status" value="1"/>
</dbReference>
<evidence type="ECO:0000313" key="11">
    <source>
        <dbReference type="EMBL" id="EFG25954.2"/>
    </source>
</evidence>